<dbReference type="Gene3D" id="1.20.120.1900">
    <property type="entry name" value="Gamma-tubulin complex, C-terminal domain"/>
    <property type="match status" value="1"/>
</dbReference>
<reference evidence="2" key="1">
    <citation type="submission" date="2014-03" db="EMBL/GenBank/DDBJ databases">
        <authorList>
            <person name="Aksoy S."/>
            <person name="Warren W."/>
            <person name="Wilson R.K."/>
        </authorList>
    </citation>
    <scope>NUCLEOTIDE SEQUENCE [LARGE SCALE GENOMIC DNA]</scope>
    <source>
        <strain evidence="2">IAEA</strain>
    </source>
</reference>
<dbReference type="Proteomes" id="UP000091820">
    <property type="component" value="Unassembled WGS sequence"/>
</dbReference>
<dbReference type="InterPro" id="IPR042241">
    <property type="entry name" value="GCP_C_sf"/>
</dbReference>
<reference evidence="1" key="2">
    <citation type="submission" date="2020-05" db="UniProtKB">
        <authorList>
            <consortium name="EnsemblMetazoa"/>
        </authorList>
    </citation>
    <scope>IDENTIFICATION</scope>
    <source>
        <strain evidence="1">IAEA</strain>
    </source>
</reference>
<dbReference type="STRING" id="37001.A0A1A9WGL1"/>
<proteinExistence type="predicted"/>
<protein>
    <submittedName>
        <fullName evidence="1">Gamma-tubulin complex component</fullName>
    </submittedName>
</protein>
<name>A0A1A9WGL1_9MUSC</name>
<accession>A0A1A9WGL1</accession>
<dbReference type="VEuPathDB" id="VectorBase:GBRI018930"/>
<sequence>MTHVLQSMGDQLDKKINQCQNLQDMKMVHKSYLSTVCEHCFLIDNLNAIKFGVEQLLNLTCILNLEWLHCTGYIESKYPLSVDHNDSCSNDSSFIYDDYIENTQIDAIELTYIRCHQYLANKLNNEWGNEIEMIFPLSWPQTNARMSLTKICSIETIKTTKMFQVFHACCRIQEAANHTQKAKKKITRIIKVL</sequence>
<dbReference type="AlphaFoldDB" id="A0A1A9WGL1"/>
<evidence type="ECO:0000313" key="1">
    <source>
        <dbReference type="EnsemblMetazoa" id="GBRI018930-PA"/>
    </source>
</evidence>
<evidence type="ECO:0000313" key="2">
    <source>
        <dbReference type="Proteomes" id="UP000091820"/>
    </source>
</evidence>
<keyword evidence="2" id="KW-1185">Reference proteome</keyword>
<dbReference type="EnsemblMetazoa" id="GBRI018930-RA">
    <property type="protein sequence ID" value="GBRI018930-PA"/>
    <property type="gene ID" value="GBRI018930"/>
</dbReference>
<organism evidence="1 2">
    <name type="scientific">Glossina brevipalpis</name>
    <dbReference type="NCBI Taxonomy" id="37001"/>
    <lineage>
        <taxon>Eukaryota</taxon>
        <taxon>Metazoa</taxon>
        <taxon>Ecdysozoa</taxon>
        <taxon>Arthropoda</taxon>
        <taxon>Hexapoda</taxon>
        <taxon>Insecta</taxon>
        <taxon>Pterygota</taxon>
        <taxon>Neoptera</taxon>
        <taxon>Endopterygota</taxon>
        <taxon>Diptera</taxon>
        <taxon>Brachycera</taxon>
        <taxon>Muscomorpha</taxon>
        <taxon>Hippoboscoidea</taxon>
        <taxon>Glossinidae</taxon>
        <taxon>Glossina</taxon>
    </lineage>
</organism>